<comment type="catalytic activity">
    <reaction evidence="6 8">
        <text>(6S)-5,6,7,8-tetrahydrofolate + formate + ATP = (6R)-10-formyltetrahydrofolate + ADP + phosphate</text>
        <dbReference type="Rhea" id="RHEA:20221"/>
        <dbReference type="ChEBI" id="CHEBI:15740"/>
        <dbReference type="ChEBI" id="CHEBI:30616"/>
        <dbReference type="ChEBI" id="CHEBI:43474"/>
        <dbReference type="ChEBI" id="CHEBI:57453"/>
        <dbReference type="ChEBI" id="CHEBI:195366"/>
        <dbReference type="ChEBI" id="CHEBI:456216"/>
        <dbReference type="EC" id="6.3.4.3"/>
    </reaction>
</comment>
<name>A0A917AMQ0_9RHOB</name>
<dbReference type="CDD" id="cd00477">
    <property type="entry name" value="FTHFS"/>
    <property type="match status" value="1"/>
</dbReference>
<dbReference type="HAMAP" id="MF_01543">
    <property type="entry name" value="FTHFS"/>
    <property type="match status" value="1"/>
</dbReference>
<dbReference type="OrthoDB" id="9761733at2"/>
<comment type="pathway">
    <text evidence="1 8">One-carbon metabolism; tetrahydrofolate interconversion.</text>
</comment>
<keyword evidence="10" id="KW-1185">Reference proteome</keyword>
<proteinExistence type="inferred from homology"/>
<reference evidence="9" key="2">
    <citation type="submission" date="2020-09" db="EMBL/GenBank/DDBJ databases">
        <authorList>
            <person name="Sun Q."/>
            <person name="Zhou Y."/>
        </authorList>
    </citation>
    <scope>NUCLEOTIDE SEQUENCE</scope>
    <source>
        <strain evidence="9">CGMCC 1.16012</strain>
    </source>
</reference>
<dbReference type="PROSITE" id="PS00722">
    <property type="entry name" value="FTHFS_2"/>
    <property type="match status" value="1"/>
</dbReference>
<protein>
    <recommendedName>
        <fullName evidence="8">Formate--tetrahydrofolate ligase</fullName>
        <ecNumber evidence="8">6.3.4.3</ecNumber>
    </recommendedName>
    <alternativeName>
        <fullName evidence="8">Formyltetrahydrofolate synthetase</fullName>
        <shortName evidence="8">FHS</shortName>
        <shortName evidence="8">FTHFS</shortName>
    </alternativeName>
</protein>
<dbReference type="FunFam" id="3.10.410.10:FF:000001">
    <property type="entry name" value="Putative formate--tetrahydrofolate ligase"/>
    <property type="match status" value="1"/>
</dbReference>
<dbReference type="InterPro" id="IPR000559">
    <property type="entry name" value="Formate_THF_ligase"/>
</dbReference>
<dbReference type="GO" id="GO:0004329">
    <property type="term" value="F:formate-tetrahydrofolate ligase activity"/>
    <property type="evidence" value="ECO:0007669"/>
    <property type="project" value="UniProtKB-UniRule"/>
</dbReference>
<dbReference type="PROSITE" id="PS00721">
    <property type="entry name" value="FTHFS_1"/>
    <property type="match status" value="1"/>
</dbReference>
<accession>A0A917AMQ0</accession>
<feature type="binding site" evidence="8">
    <location>
        <begin position="67"/>
        <end position="74"/>
    </location>
    <ligand>
        <name>ATP</name>
        <dbReference type="ChEBI" id="CHEBI:30616"/>
    </ligand>
</feature>
<evidence type="ECO:0000313" key="9">
    <source>
        <dbReference type="EMBL" id="GGE60254.1"/>
    </source>
</evidence>
<dbReference type="InterPro" id="IPR027417">
    <property type="entry name" value="P-loop_NTPase"/>
</dbReference>
<comment type="similarity">
    <text evidence="7 8">Belongs to the formate--tetrahydrofolate ligase family.</text>
</comment>
<keyword evidence="5 8" id="KW-0067">ATP-binding</keyword>
<dbReference type="SUPFAM" id="SSF52540">
    <property type="entry name" value="P-loop containing nucleoside triphosphate hydrolases"/>
    <property type="match status" value="1"/>
</dbReference>
<evidence type="ECO:0000256" key="6">
    <source>
        <dbReference type="ARBA" id="ARBA00049033"/>
    </source>
</evidence>
<dbReference type="RefSeq" id="WP_095595520.1">
    <property type="nucleotide sequence ID" value="NZ_BMKN01000003.1"/>
</dbReference>
<evidence type="ECO:0000256" key="1">
    <source>
        <dbReference type="ARBA" id="ARBA00004777"/>
    </source>
</evidence>
<evidence type="ECO:0000256" key="4">
    <source>
        <dbReference type="ARBA" id="ARBA00022741"/>
    </source>
</evidence>
<dbReference type="Gene3D" id="3.40.50.300">
    <property type="entry name" value="P-loop containing nucleotide triphosphate hydrolases"/>
    <property type="match status" value="1"/>
</dbReference>
<dbReference type="Gene3D" id="3.10.410.10">
    <property type="entry name" value="Formyltetrahydrofolate synthetase, domain 3"/>
    <property type="match status" value="1"/>
</dbReference>
<dbReference type="NCBIfam" id="NF010030">
    <property type="entry name" value="PRK13505.1"/>
    <property type="match status" value="1"/>
</dbReference>
<evidence type="ECO:0000256" key="2">
    <source>
        <dbReference type="ARBA" id="ARBA00022563"/>
    </source>
</evidence>
<evidence type="ECO:0000256" key="7">
    <source>
        <dbReference type="ARBA" id="ARBA00061363"/>
    </source>
</evidence>
<dbReference type="FunFam" id="3.30.1510.10:FF:000001">
    <property type="entry name" value="Formate--tetrahydrofolate ligase"/>
    <property type="match status" value="1"/>
</dbReference>
<dbReference type="InterPro" id="IPR020628">
    <property type="entry name" value="Formate_THF_ligase_CS"/>
</dbReference>
<dbReference type="Proteomes" id="UP000606730">
    <property type="component" value="Unassembled WGS sequence"/>
</dbReference>
<reference evidence="9" key="1">
    <citation type="journal article" date="2014" name="Int. J. Syst. Evol. Microbiol.">
        <title>Complete genome sequence of Corynebacterium casei LMG S-19264T (=DSM 44701T), isolated from a smear-ripened cheese.</title>
        <authorList>
            <consortium name="US DOE Joint Genome Institute (JGI-PGF)"/>
            <person name="Walter F."/>
            <person name="Albersmeier A."/>
            <person name="Kalinowski J."/>
            <person name="Ruckert C."/>
        </authorList>
    </citation>
    <scope>NUCLEOTIDE SEQUENCE</scope>
    <source>
        <strain evidence="9">CGMCC 1.16012</strain>
    </source>
</reference>
<dbReference type="EMBL" id="BMKN01000003">
    <property type="protein sequence ID" value="GGE60254.1"/>
    <property type="molecule type" value="Genomic_DNA"/>
</dbReference>
<dbReference type="Pfam" id="PF01268">
    <property type="entry name" value="FTHFS"/>
    <property type="match status" value="1"/>
</dbReference>
<evidence type="ECO:0000313" key="10">
    <source>
        <dbReference type="Proteomes" id="UP000606730"/>
    </source>
</evidence>
<dbReference type="EC" id="6.3.4.3" evidence="8"/>
<evidence type="ECO:0000256" key="5">
    <source>
        <dbReference type="ARBA" id="ARBA00022840"/>
    </source>
</evidence>
<organism evidence="9 10">
    <name type="scientific">Actibacterium pelagium</name>
    <dbReference type="NCBI Taxonomy" id="2029103"/>
    <lineage>
        <taxon>Bacteria</taxon>
        <taxon>Pseudomonadati</taxon>
        <taxon>Pseudomonadota</taxon>
        <taxon>Alphaproteobacteria</taxon>
        <taxon>Rhodobacterales</taxon>
        <taxon>Roseobacteraceae</taxon>
        <taxon>Actibacterium</taxon>
    </lineage>
</organism>
<sequence length="558" mass="60074">MGFKTDIEIAREANKKPIQEIGAKLGIPTEHLLPYGHDKAKVSADFIKSLDGKDDGKLILVTAINPTPAGEGKTTTTVGLGDGLNRIGKKAAICIREASLGPNFGMKGGAAGGGYAQVVPMEDMNLHFTGDFHAITSAHNLLAAMIDNHIYWGNELEIDERRVTWRRVLDMNDRALRDTVTSLGGVANGFPRQTGFDITVASEVMAILCLAKDLKDLETRLGDMIVAYRRDRSPVYCRDLKADGAMTVLLKDAMQPNLVQTLENNPAFVHGGPFANIAHGCNSVAATTTALKLADYVVTEAGFGADLGAEKFLNIKCRKAGLSPSAVVVVATVRAMKMNGGVARADLNEENVEAVQAGCPNLGRHIENVKSFGVPVVVAINHFVSDTDAEVEAVREYVASMGAEAILCQHWAKGSEGTVELATRVAEIADADVANFAPLYPDKMRLFDKIDTIAKRIYRADEVLADKKIRDQLRDWEEAGYGNLPICMAKTQYSFSTDPNLRGAPVGHSVPIREVRLSAGAGFVVVICGQIMTMPGLPRRPASETIRLSDDGLTEGLF</sequence>
<dbReference type="GO" id="GO:0035999">
    <property type="term" value="P:tetrahydrofolate interconversion"/>
    <property type="evidence" value="ECO:0007669"/>
    <property type="project" value="UniProtKB-UniRule"/>
</dbReference>
<evidence type="ECO:0000256" key="3">
    <source>
        <dbReference type="ARBA" id="ARBA00022598"/>
    </source>
</evidence>
<keyword evidence="3 8" id="KW-0436">Ligase</keyword>
<keyword evidence="2 8" id="KW-0554">One-carbon metabolism</keyword>
<comment type="caution">
    <text evidence="9">The sequence shown here is derived from an EMBL/GenBank/DDBJ whole genome shotgun (WGS) entry which is preliminary data.</text>
</comment>
<keyword evidence="4 8" id="KW-0547">Nucleotide-binding</keyword>
<dbReference type="Gene3D" id="3.30.1510.10">
    <property type="entry name" value="Domain 2, N(10)-formyltetrahydrofolate synthetase"/>
    <property type="match status" value="1"/>
</dbReference>
<dbReference type="AlphaFoldDB" id="A0A917AMQ0"/>
<dbReference type="GO" id="GO:0005524">
    <property type="term" value="F:ATP binding"/>
    <property type="evidence" value="ECO:0007669"/>
    <property type="project" value="UniProtKB-UniRule"/>
</dbReference>
<evidence type="ECO:0000256" key="8">
    <source>
        <dbReference type="HAMAP-Rule" id="MF_01543"/>
    </source>
</evidence>
<gene>
    <name evidence="8 9" type="primary">fhs</name>
    <name evidence="9" type="ORF">GCM10011517_29790</name>
</gene>